<feature type="compositionally biased region" description="Low complexity" evidence="1">
    <location>
        <begin position="140"/>
        <end position="156"/>
    </location>
</feature>
<feature type="region of interest" description="Disordered" evidence="1">
    <location>
        <begin position="376"/>
        <end position="418"/>
    </location>
</feature>
<feature type="compositionally biased region" description="Low complexity" evidence="1">
    <location>
        <begin position="111"/>
        <end position="124"/>
    </location>
</feature>
<dbReference type="Gene3D" id="1.25.10.10">
    <property type="entry name" value="Leucine-rich Repeat Variant"/>
    <property type="match status" value="1"/>
</dbReference>
<feature type="compositionally biased region" description="Basic and acidic residues" evidence="1">
    <location>
        <begin position="88"/>
        <end position="108"/>
    </location>
</feature>
<feature type="region of interest" description="Disordered" evidence="1">
    <location>
        <begin position="276"/>
        <end position="304"/>
    </location>
</feature>
<gene>
    <name evidence="2" type="ORF">ONE63_008998</name>
</gene>
<feature type="compositionally biased region" description="Low complexity" evidence="1">
    <location>
        <begin position="376"/>
        <end position="408"/>
    </location>
</feature>
<reference evidence="2" key="1">
    <citation type="submission" date="2022-12" db="EMBL/GenBank/DDBJ databases">
        <title>Chromosome-level genome assembly of the bean flower thrips Megalurothrips usitatus.</title>
        <authorList>
            <person name="Ma L."/>
            <person name="Liu Q."/>
            <person name="Li H."/>
            <person name="Cai W."/>
        </authorList>
    </citation>
    <scope>NUCLEOTIDE SEQUENCE</scope>
    <source>
        <strain evidence="2">Cailab_2022a</strain>
    </source>
</reference>
<keyword evidence="3" id="KW-1185">Reference proteome</keyword>
<feature type="compositionally biased region" description="Basic residues" evidence="1">
    <location>
        <begin position="1"/>
        <end position="18"/>
    </location>
</feature>
<proteinExistence type="predicted"/>
<feature type="compositionally biased region" description="Basic and acidic residues" evidence="1">
    <location>
        <begin position="55"/>
        <end position="64"/>
    </location>
</feature>
<feature type="compositionally biased region" description="Low complexity" evidence="1">
    <location>
        <begin position="281"/>
        <end position="304"/>
    </location>
</feature>
<name>A0AAV7XQR7_9NEOP</name>
<organism evidence="2 3">
    <name type="scientific">Megalurothrips usitatus</name>
    <name type="common">bean blossom thrips</name>
    <dbReference type="NCBI Taxonomy" id="439358"/>
    <lineage>
        <taxon>Eukaryota</taxon>
        <taxon>Metazoa</taxon>
        <taxon>Ecdysozoa</taxon>
        <taxon>Arthropoda</taxon>
        <taxon>Hexapoda</taxon>
        <taxon>Insecta</taxon>
        <taxon>Pterygota</taxon>
        <taxon>Neoptera</taxon>
        <taxon>Paraneoptera</taxon>
        <taxon>Thysanoptera</taxon>
        <taxon>Terebrantia</taxon>
        <taxon>Thripoidea</taxon>
        <taxon>Thripidae</taxon>
        <taxon>Megalurothrips</taxon>
    </lineage>
</organism>
<feature type="region of interest" description="Disordered" evidence="1">
    <location>
        <begin position="764"/>
        <end position="796"/>
    </location>
</feature>
<dbReference type="Proteomes" id="UP001075354">
    <property type="component" value="Chromosome 7"/>
</dbReference>
<sequence>MGFHGHGHQAHGHGHPGHPHGPGGPGSSATLQPLPLPGTIGADPPSTGASSVGRGEARSDRESSSARGSGTNTARILRKLRPAASIAGEKEKERERERERERANRAESTEEASSASVEMMARSSTGSVHSRASMVLQVRAAAGSPEPQQQQQQRAGSRGESRRKQKRKAWRSSKPAACAAERNPTIDAERSFQVLLQMARNPECLGYLLRGLLANIPALLRLLQALNDPPLHRSMAGLLHAVLKTALDTYGSASTATASTAATTTTTTTTASAAVNGIGQGQPTAQASSAAPEPSTASSAGPSPEQRELSAALCLLLRVCLSLIHGVHDLQYTAMVTINKVIDACVVHRLTHVKVRTSDALQHPCTQRLAKEDAAASAGDGHGTAASTAAAAGTDTATTTTTTTTAASVPRGTRLHKSGAKRLGSVWRTMAGEQLEQARRTVADQDAAREEAAQVVCVADVLSSAHALSVLNILHNALTLYKRVIGSKQQCSPSQREGSAVQQQLAQEPQLRILAAALDVTHDPQLLVLVLQIVATLALDPGHHRALLDHGLPDVLSQLLLPSDEWYYTNHSTKYARFVKHHAARTLVYLGLSHRVNTRFSVYDILTEDAPPPTPLTESLEDTYITQTSAPPNMVVEKETGKILGLSVEGAVLYMLKAFEVSLTQTAPTATATTSMANSTEMSTLQWVVSGATYHRAAPPGPVLRRADAKGDPCAPLFVQTLLACFPSVVSPVVLVRMLLHRLLTTAAPLQRWKSCASRSSFASASAHEAPRSPRSRASSTDTEPSSLRKRRKVRV</sequence>
<evidence type="ECO:0000313" key="3">
    <source>
        <dbReference type="Proteomes" id="UP001075354"/>
    </source>
</evidence>
<comment type="caution">
    <text evidence="2">The sequence shown here is derived from an EMBL/GenBank/DDBJ whole genome shotgun (WGS) entry which is preliminary data.</text>
</comment>
<dbReference type="AlphaFoldDB" id="A0AAV7XQR7"/>
<accession>A0AAV7XQR7</accession>
<evidence type="ECO:0000313" key="2">
    <source>
        <dbReference type="EMBL" id="KAJ1525795.1"/>
    </source>
</evidence>
<protein>
    <submittedName>
        <fullName evidence="2">Uncharacterized protein</fullName>
    </submittedName>
</protein>
<dbReference type="InterPro" id="IPR011989">
    <property type="entry name" value="ARM-like"/>
</dbReference>
<dbReference type="EMBL" id="JAPTSV010000007">
    <property type="protein sequence ID" value="KAJ1525795.1"/>
    <property type="molecule type" value="Genomic_DNA"/>
</dbReference>
<feature type="region of interest" description="Disordered" evidence="1">
    <location>
        <begin position="1"/>
        <end position="182"/>
    </location>
</feature>
<evidence type="ECO:0000256" key="1">
    <source>
        <dbReference type="SAM" id="MobiDB-lite"/>
    </source>
</evidence>